<dbReference type="OrthoDB" id="6795211at2759"/>
<evidence type="ECO:0000256" key="1">
    <source>
        <dbReference type="SAM" id="SignalP"/>
    </source>
</evidence>
<evidence type="ECO:0000313" key="3">
    <source>
        <dbReference type="Proteomes" id="UP000410492"/>
    </source>
</evidence>
<accession>A0A653DAD4</accession>
<keyword evidence="1" id="KW-0732">Signal</keyword>
<feature type="signal peptide" evidence="1">
    <location>
        <begin position="1"/>
        <end position="23"/>
    </location>
</feature>
<dbReference type="Proteomes" id="UP000410492">
    <property type="component" value="Unassembled WGS sequence"/>
</dbReference>
<dbReference type="AlphaFoldDB" id="A0A653DAD4"/>
<organism evidence="2 3">
    <name type="scientific">Callosobruchus maculatus</name>
    <name type="common">Southern cowpea weevil</name>
    <name type="synonym">Pulse bruchid</name>
    <dbReference type="NCBI Taxonomy" id="64391"/>
    <lineage>
        <taxon>Eukaryota</taxon>
        <taxon>Metazoa</taxon>
        <taxon>Ecdysozoa</taxon>
        <taxon>Arthropoda</taxon>
        <taxon>Hexapoda</taxon>
        <taxon>Insecta</taxon>
        <taxon>Pterygota</taxon>
        <taxon>Neoptera</taxon>
        <taxon>Endopterygota</taxon>
        <taxon>Coleoptera</taxon>
        <taxon>Polyphaga</taxon>
        <taxon>Cucujiformia</taxon>
        <taxon>Chrysomeloidea</taxon>
        <taxon>Chrysomelidae</taxon>
        <taxon>Bruchinae</taxon>
        <taxon>Bruchini</taxon>
        <taxon>Callosobruchus</taxon>
    </lineage>
</organism>
<proteinExistence type="predicted"/>
<evidence type="ECO:0000313" key="2">
    <source>
        <dbReference type="EMBL" id="VEN56816.1"/>
    </source>
</evidence>
<name>A0A653DAD4_CALMS</name>
<protein>
    <submittedName>
        <fullName evidence="2">Uncharacterized protein</fullName>
    </submittedName>
</protein>
<dbReference type="EMBL" id="CAACVG010010849">
    <property type="protein sequence ID" value="VEN56816.1"/>
    <property type="molecule type" value="Genomic_DNA"/>
</dbReference>
<keyword evidence="3" id="KW-1185">Reference proteome</keyword>
<gene>
    <name evidence="2" type="ORF">CALMAC_LOCUS15612</name>
</gene>
<feature type="chain" id="PRO_5025069481" evidence="1">
    <location>
        <begin position="24"/>
        <end position="53"/>
    </location>
</feature>
<reference evidence="2 3" key="1">
    <citation type="submission" date="2019-01" db="EMBL/GenBank/DDBJ databases">
        <authorList>
            <person name="Sayadi A."/>
        </authorList>
    </citation>
    <scope>NUCLEOTIDE SEQUENCE [LARGE SCALE GENOMIC DNA]</scope>
</reference>
<sequence length="53" mass="5454">MVDCKGLLSAVSLFSVVVTASRGLIPCEGFMNSGCCGVSGCPLDRRVSTIFGL</sequence>